<accession>A0A8R7QM90</accession>
<reference evidence="4" key="1">
    <citation type="journal article" date="2013" name="Nature">
        <title>Draft genome of the wheat A-genome progenitor Triticum urartu.</title>
        <authorList>
            <person name="Ling H.Q."/>
            <person name="Zhao S."/>
            <person name="Liu D."/>
            <person name="Wang J."/>
            <person name="Sun H."/>
            <person name="Zhang C."/>
            <person name="Fan H."/>
            <person name="Li D."/>
            <person name="Dong L."/>
            <person name="Tao Y."/>
            <person name="Gao C."/>
            <person name="Wu H."/>
            <person name="Li Y."/>
            <person name="Cui Y."/>
            <person name="Guo X."/>
            <person name="Zheng S."/>
            <person name="Wang B."/>
            <person name="Yu K."/>
            <person name="Liang Q."/>
            <person name="Yang W."/>
            <person name="Lou X."/>
            <person name="Chen J."/>
            <person name="Feng M."/>
            <person name="Jian J."/>
            <person name="Zhang X."/>
            <person name="Luo G."/>
            <person name="Jiang Y."/>
            <person name="Liu J."/>
            <person name="Wang Z."/>
            <person name="Sha Y."/>
            <person name="Zhang B."/>
            <person name="Wu H."/>
            <person name="Tang D."/>
            <person name="Shen Q."/>
            <person name="Xue P."/>
            <person name="Zou S."/>
            <person name="Wang X."/>
            <person name="Liu X."/>
            <person name="Wang F."/>
            <person name="Yang Y."/>
            <person name="An X."/>
            <person name="Dong Z."/>
            <person name="Zhang K."/>
            <person name="Zhang X."/>
            <person name="Luo M.C."/>
            <person name="Dvorak J."/>
            <person name="Tong Y."/>
            <person name="Wang J."/>
            <person name="Yang H."/>
            <person name="Li Z."/>
            <person name="Wang D."/>
            <person name="Zhang A."/>
            <person name="Wang J."/>
        </authorList>
    </citation>
    <scope>NUCLEOTIDE SEQUENCE</scope>
    <source>
        <strain evidence="4">cv. G1812</strain>
    </source>
</reference>
<evidence type="ECO:0000256" key="1">
    <source>
        <dbReference type="ARBA" id="ARBA00007535"/>
    </source>
</evidence>
<feature type="compositionally biased region" description="Low complexity" evidence="2">
    <location>
        <begin position="37"/>
        <end position="84"/>
    </location>
</feature>
<reference evidence="3" key="2">
    <citation type="submission" date="2018-03" db="EMBL/GenBank/DDBJ databases">
        <title>The Triticum urartu genome reveals the dynamic nature of wheat genome evolution.</title>
        <authorList>
            <person name="Ling H."/>
            <person name="Ma B."/>
            <person name="Shi X."/>
            <person name="Liu H."/>
            <person name="Dong L."/>
            <person name="Sun H."/>
            <person name="Cao Y."/>
            <person name="Gao Q."/>
            <person name="Zheng S."/>
            <person name="Li Y."/>
            <person name="Yu Y."/>
            <person name="Du H."/>
            <person name="Qi M."/>
            <person name="Li Y."/>
            <person name="Yu H."/>
            <person name="Cui Y."/>
            <person name="Wang N."/>
            <person name="Chen C."/>
            <person name="Wu H."/>
            <person name="Zhao Y."/>
            <person name="Zhang J."/>
            <person name="Li Y."/>
            <person name="Zhou W."/>
            <person name="Zhang B."/>
            <person name="Hu W."/>
            <person name="Eijk M."/>
            <person name="Tang J."/>
            <person name="Witsenboer H."/>
            <person name="Zhao S."/>
            <person name="Li Z."/>
            <person name="Zhang A."/>
            <person name="Wang D."/>
            <person name="Liang C."/>
        </authorList>
    </citation>
    <scope>NUCLEOTIDE SEQUENCE [LARGE SCALE GENOMIC DNA]</scope>
    <source>
        <strain evidence="3">cv. G1812</strain>
    </source>
</reference>
<dbReference type="PANTHER" id="PTHR13890:SF26">
    <property type="entry name" value="MAGNESIUM TRANSPORTER MRS2-1"/>
    <property type="match status" value="1"/>
</dbReference>
<evidence type="ECO:0000313" key="4">
    <source>
        <dbReference type="Proteomes" id="UP000015106"/>
    </source>
</evidence>
<dbReference type="Gene3D" id="2.40.128.330">
    <property type="match status" value="1"/>
</dbReference>
<organism evidence="3 4">
    <name type="scientific">Triticum urartu</name>
    <name type="common">Red wild einkorn</name>
    <name type="synonym">Crithodium urartu</name>
    <dbReference type="NCBI Taxonomy" id="4572"/>
    <lineage>
        <taxon>Eukaryota</taxon>
        <taxon>Viridiplantae</taxon>
        <taxon>Streptophyta</taxon>
        <taxon>Embryophyta</taxon>
        <taxon>Tracheophyta</taxon>
        <taxon>Spermatophyta</taxon>
        <taxon>Magnoliopsida</taxon>
        <taxon>Liliopsida</taxon>
        <taxon>Poales</taxon>
        <taxon>Poaceae</taxon>
        <taxon>BOP clade</taxon>
        <taxon>Pooideae</taxon>
        <taxon>Triticodae</taxon>
        <taxon>Triticeae</taxon>
        <taxon>Triticinae</taxon>
        <taxon>Triticum</taxon>
    </lineage>
</organism>
<dbReference type="Gramene" id="TuG1812G0500004712.01.T01">
    <property type="protein sequence ID" value="TuG1812G0500004712.01.T01"/>
    <property type="gene ID" value="TuG1812G0500004712.01"/>
</dbReference>
<reference evidence="3" key="3">
    <citation type="submission" date="2022-06" db="UniProtKB">
        <authorList>
            <consortium name="EnsemblPlants"/>
        </authorList>
    </citation>
    <scope>IDENTIFICATION</scope>
</reference>
<feature type="region of interest" description="Disordered" evidence="2">
    <location>
        <begin position="35"/>
        <end position="96"/>
    </location>
</feature>
<sequence length="139" mass="14972">CELPARDLRLLDPLFVYPSTVLGRERTIVVNLEQIRSSSPPTRCSSSTPSTATSSSTPPSCSAASSSAPRATSSPSSFTPLSSPSRPPAPSSTPSYISRYKNRFHNFIKHLREIGDEDSGLVACMCDLVSGVFRRIPAR</sequence>
<dbReference type="EnsemblPlants" id="TuG1812G0500004712.01.T01">
    <property type="protein sequence ID" value="TuG1812G0500004712.01.T01"/>
    <property type="gene ID" value="TuG1812G0500004712.01"/>
</dbReference>
<dbReference type="Proteomes" id="UP000015106">
    <property type="component" value="Chromosome 5"/>
</dbReference>
<keyword evidence="4" id="KW-1185">Reference proteome</keyword>
<dbReference type="InterPro" id="IPR039204">
    <property type="entry name" value="MRS2-like"/>
</dbReference>
<evidence type="ECO:0000313" key="3">
    <source>
        <dbReference type="EnsemblPlants" id="TuG1812G0500004712.01.T01"/>
    </source>
</evidence>
<protein>
    <submittedName>
        <fullName evidence="3">Uncharacterized protein</fullName>
    </submittedName>
</protein>
<dbReference type="PANTHER" id="PTHR13890">
    <property type="entry name" value="RNA SPLICING PROTEIN MRS2, MITOCHONDRIAL"/>
    <property type="match status" value="1"/>
</dbReference>
<evidence type="ECO:0000256" key="2">
    <source>
        <dbReference type="SAM" id="MobiDB-lite"/>
    </source>
</evidence>
<dbReference type="GO" id="GO:0015095">
    <property type="term" value="F:magnesium ion transmembrane transporter activity"/>
    <property type="evidence" value="ECO:0007669"/>
    <property type="project" value="TreeGrafter"/>
</dbReference>
<proteinExistence type="inferred from homology"/>
<comment type="similarity">
    <text evidence="1">Belongs to the CorA metal ion transporter (MIT) (TC 1.A.35.5) family.</text>
</comment>
<name>A0A8R7QM90_TRIUA</name>
<dbReference type="AlphaFoldDB" id="A0A8R7QM90"/>